<dbReference type="STRING" id="856793.MICA_2195"/>
<dbReference type="InterPro" id="IPR005220">
    <property type="entry name" value="CarO-like"/>
</dbReference>
<keyword evidence="1 2" id="KW-0732">Signal</keyword>
<protein>
    <submittedName>
        <fullName evidence="3">Conserved protein</fullName>
    </submittedName>
</protein>
<dbReference type="HOGENOM" id="CLU_118907_0_1_5"/>
<accession>G2KRZ2</accession>
<keyword evidence="4" id="KW-1185">Reference proteome</keyword>
<feature type="signal peptide" evidence="2">
    <location>
        <begin position="1"/>
        <end position="22"/>
    </location>
</feature>
<dbReference type="eggNOG" id="COG3111">
    <property type="taxonomic scope" value="Bacteria"/>
</dbReference>
<gene>
    <name evidence="3" type="primary">ygiW</name>
    <name evidence="3" type="ordered locus">MICA_2195</name>
</gene>
<dbReference type="Gene3D" id="2.40.50.200">
    <property type="entry name" value="Bacterial OB-fold"/>
    <property type="match status" value="1"/>
</dbReference>
<evidence type="ECO:0000256" key="2">
    <source>
        <dbReference type="SAM" id="SignalP"/>
    </source>
</evidence>
<name>G2KRZ2_MICAA</name>
<dbReference type="PANTHER" id="PTHR36571:SF1">
    <property type="entry name" value="PROTEIN YGIW"/>
    <property type="match status" value="1"/>
</dbReference>
<reference evidence="3 4" key="1">
    <citation type="journal article" date="2011" name="BMC Genomics">
        <title>Genomic insights into an obligate epibiotic bacterial predator: Micavibrio aeruginosavorus ARL-13.</title>
        <authorList>
            <person name="Wang Z."/>
            <person name="Kadouri D."/>
            <person name="Wu M."/>
        </authorList>
    </citation>
    <scope>NUCLEOTIDE SEQUENCE [LARGE SCALE GENOMIC DNA]</scope>
    <source>
        <strain evidence="3 4">ARL-13</strain>
    </source>
</reference>
<dbReference type="NCBIfam" id="NF033674">
    <property type="entry name" value="stress_OB_fold"/>
    <property type="match status" value="1"/>
</dbReference>
<proteinExistence type="predicted"/>
<dbReference type="OrthoDB" id="6650354at2"/>
<sequence length="119" mass="12712">MKKIALLSATIATLGLATAAQAEYTGPGAGTPAPSTVAAVLSEGHDDQDVTLRGHLVEKVGKEKYIFADDSGKIRVDIDHDDFPNAAVDEKTMIEITGEIEKDFMESPEIDVDKLTIVK</sequence>
<evidence type="ECO:0000313" key="4">
    <source>
        <dbReference type="Proteomes" id="UP000009286"/>
    </source>
</evidence>
<dbReference type="AlphaFoldDB" id="G2KRZ2"/>
<evidence type="ECO:0000256" key="1">
    <source>
        <dbReference type="ARBA" id="ARBA00022729"/>
    </source>
</evidence>
<dbReference type="SUPFAM" id="SSF101756">
    <property type="entry name" value="Hypothetical protein YgiW"/>
    <property type="match status" value="1"/>
</dbReference>
<dbReference type="Pfam" id="PF04076">
    <property type="entry name" value="BOF"/>
    <property type="match status" value="1"/>
</dbReference>
<dbReference type="InterPro" id="IPR036700">
    <property type="entry name" value="BOBF_sf"/>
</dbReference>
<dbReference type="PANTHER" id="PTHR36571">
    <property type="entry name" value="PROTEIN YGIW"/>
    <property type="match status" value="1"/>
</dbReference>
<dbReference type="EMBL" id="CP002382">
    <property type="protein sequence ID" value="AEP10500.1"/>
    <property type="molecule type" value="Genomic_DNA"/>
</dbReference>
<organism evidence="3 4">
    <name type="scientific">Micavibrio aeruginosavorus (strain ARL-13)</name>
    <dbReference type="NCBI Taxonomy" id="856793"/>
    <lineage>
        <taxon>Bacteria</taxon>
        <taxon>Pseudomonadati</taxon>
        <taxon>Bdellovibrionota</taxon>
        <taxon>Bdellovibrionia</taxon>
        <taxon>Bdellovibrionales</taxon>
        <taxon>Pseudobdellovibrionaceae</taxon>
        <taxon>Micavibrio</taxon>
    </lineage>
</organism>
<dbReference type="Proteomes" id="UP000009286">
    <property type="component" value="Chromosome"/>
</dbReference>
<dbReference type="RefSeq" id="WP_014103723.1">
    <property type="nucleotide sequence ID" value="NC_016026.1"/>
</dbReference>
<feature type="chain" id="PRO_5003432956" evidence="2">
    <location>
        <begin position="23"/>
        <end position="119"/>
    </location>
</feature>
<dbReference type="KEGG" id="mai:MICA_2195"/>
<evidence type="ECO:0000313" key="3">
    <source>
        <dbReference type="EMBL" id="AEP10500.1"/>
    </source>
</evidence>